<keyword evidence="3" id="KW-1185">Reference proteome</keyword>
<proteinExistence type="predicted"/>
<dbReference type="RefSeq" id="WP_251807579.1">
    <property type="nucleotide sequence ID" value="NZ_CP166679.1"/>
</dbReference>
<evidence type="ECO:0000313" key="2">
    <source>
        <dbReference type="EMBL" id="MFD2788301.1"/>
    </source>
</evidence>
<protein>
    <submittedName>
        <fullName evidence="2">Uncharacterized protein</fullName>
    </submittedName>
</protein>
<feature type="chain" id="PRO_5045222650" evidence="1">
    <location>
        <begin position="22"/>
        <end position="523"/>
    </location>
</feature>
<feature type="signal peptide" evidence="1">
    <location>
        <begin position="1"/>
        <end position="21"/>
    </location>
</feature>
<sequence>MAPLKYFLSISLCLFVSLLKAQELPVNYSFGEKYSDRYKYSNLLDISEDGKGGSILVRSYYTGIILKPKGYYIEHYNKDLELIAEYNYKLKGFDFINAFVKNGQLNLLLLHYNSAKETYDYVVHRSPIVDYNFTTQPILSVPSNEVSNPLDHNYYNRNFSRGFTTTAFFNTDESAFVISTHFKQGNEDKHMLYMFNSSLNKLLEYDFSGELEEKNYAFENIVTSKNLEQVYLVGKAYFKKKRFAVTDRKFQYELLKISKEDAVLQSFDDAGRFSESLKPIITRNKLICVGFYADRKDNRYNGLAYFDLDPNTLAINVKKYNPFSKQFMDDKFGRGEDIVVKNLVFKDLSITPDNAILFNAEEYFVTSSVQADPTGSRIKINRYHYNDIVSAKLSVSGEMIWARNINKAEVTQGDGAYASYSTIAKGDDTYYLISTAAENPQLLSGDRLFFKQGLSRNRNVFMIMLDKDGKISYEKVIDDKEARLPLMVAMPLIDTVNNSMLYYAKRGSRKQLVKVQVGTAALP</sequence>
<comment type="caution">
    <text evidence="2">The sequence shown here is derived from an EMBL/GenBank/DDBJ whole genome shotgun (WGS) entry which is preliminary data.</text>
</comment>
<evidence type="ECO:0000313" key="3">
    <source>
        <dbReference type="Proteomes" id="UP001597532"/>
    </source>
</evidence>
<gene>
    <name evidence="2" type="ORF">ACFS1K_00845</name>
</gene>
<dbReference type="EMBL" id="JBHUOK010000002">
    <property type="protein sequence ID" value="MFD2788301.1"/>
    <property type="molecule type" value="Genomic_DNA"/>
</dbReference>
<accession>A0ABW5VB91</accession>
<dbReference type="Proteomes" id="UP001597532">
    <property type="component" value="Unassembled WGS sequence"/>
</dbReference>
<name>A0ABW5VB91_9FLAO</name>
<organism evidence="2 3">
    <name type="scientific">Arenibacter antarcticus</name>
    <dbReference type="NCBI Taxonomy" id="2040469"/>
    <lineage>
        <taxon>Bacteria</taxon>
        <taxon>Pseudomonadati</taxon>
        <taxon>Bacteroidota</taxon>
        <taxon>Flavobacteriia</taxon>
        <taxon>Flavobacteriales</taxon>
        <taxon>Flavobacteriaceae</taxon>
        <taxon>Arenibacter</taxon>
    </lineage>
</organism>
<reference evidence="3" key="1">
    <citation type="journal article" date="2019" name="Int. J. Syst. Evol. Microbiol.">
        <title>The Global Catalogue of Microorganisms (GCM) 10K type strain sequencing project: providing services to taxonomists for standard genome sequencing and annotation.</title>
        <authorList>
            <consortium name="The Broad Institute Genomics Platform"/>
            <consortium name="The Broad Institute Genome Sequencing Center for Infectious Disease"/>
            <person name="Wu L."/>
            <person name="Ma J."/>
        </authorList>
    </citation>
    <scope>NUCLEOTIDE SEQUENCE [LARGE SCALE GENOMIC DNA]</scope>
    <source>
        <strain evidence="3">KCTC 52924</strain>
    </source>
</reference>
<keyword evidence="1" id="KW-0732">Signal</keyword>
<evidence type="ECO:0000256" key="1">
    <source>
        <dbReference type="SAM" id="SignalP"/>
    </source>
</evidence>